<accession>A0A9X0QUS3</accession>
<proteinExistence type="predicted"/>
<organism evidence="1 2">
    <name type="scientific">Siccirubricoccus deserti</name>
    <dbReference type="NCBI Taxonomy" id="2013562"/>
    <lineage>
        <taxon>Bacteria</taxon>
        <taxon>Pseudomonadati</taxon>
        <taxon>Pseudomonadota</taxon>
        <taxon>Alphaproteobacteria</taxon>
        <taxon>Acetobacterales</taxon>
        <taxon>Roseomonadaceae</taxon>
        <taxon>Siccirubricoccus</taxon>
    </lineage>
</organism>
<evidence type="ECO:0000313" key="2">
    <source>
        <dbReference type="Proteomes" id="UP000600101"/>
    </source>
</evidence>
<dbReference type="EMBL" id="JACOMF010000001">
    <property type="protein sequence ID" value="MBC4013732.1"/>
    <property type="molecule type" value="Genomic_DNA"/>
</dbReference>
<reference evidence="1" key="1">
    <citation type="submission" date="2020-08" db="EMBL/GenBank/DDBJ databases">
        <authorList>
            <person name="Hu Y."/>
            <person name="Nguyen S.V."/>
            <person name="Li F."/>
            <person name="Fanning S."/>
        </authorList>
    </citation>
    <scope>NUCLEOTIDE SEQUENCE</scope>
    <source>
        <strain evidence="1">SYSU D8009</strain>
    </source>
</reference>
<dbReference type="Proteomes" id="UP000600101">
    <property type="component" value="Unassembled WGS sequence"/>
</dbReference>
<dbReference type="InterPro" id="IPR021388">
    <property type="entry name" value="DUF3024"/>
</dbReference>
<dbReference type="Pfam" id="PF11225">
    <property type="entry name" value="DUF3024"/>
    <property type="match status" value="1"/>
</dbReference>
<gene>
    <name evidence="1" type="ORF">H7965_00225</name>
</gene>
<protein>
    <submittedName>
        <fullName evidence="1">Uncharacterized protein</fullName>
    </submittedName>
</protein>
<name>A0A9X0QUS3_9PROT</name>
<evidence type="ECO:0000313" key="1">
    <source>
        <dbReference type="EMBL" id="MBC4013732.1"/>
    </source>
</evidence>
<comment type="caution">
    <text evidence="1">The sequence shown here is derived from an EMBL/GenBank/DDBJ whole genome shotgun (WGS) entry which is preliminary data.</text>
</comment>
<sequence>MPEKPAPVRPPEAEKQAITRACEAFIAVVLIPRFLPEIKPSPHGFNYPVGLRGAWHGSAYRLIQRWRTSGQHGPVEEFDSPFARLTYRGPNRFDLDWHRHTGQWWPLRQGLTLAECLAEVESNGLLHPLS</sequence>
<dbReference type="AlphaFoldDB" id="A0A9X0QUS3"/>
<keyword evidence="2" id="KW-1185">Reference proteome</keyword>